<comment type="caution">
    <text evidence="1">The sequence shown here is derived from an EMBL/GenBank/DDBJ whole genome shotgun (WGS) entry which is preliminary data.</text>
</comment>
<name>A0ACC2QKL1_9NEOP</name>
<keyword evidence="2" id="KW-1185">Reference proteome</keyword>
<organism evidence="1 2">
    <name type="scientific">Mythimna loreyi</name>
    <dbReference type="NCBI Taxonomy" id="667449"/>
    <lineage>
        <taxon>Eukaryota</taxon>
        <taxon>Metazoa</taxon>
        <taxon>Ecdysozoa</taxon>
        <taxon>Arthropoda</taxon>
        <taxon>Hexapoda</taxon>
        <taxon>Insecta</taxon>
        <taxon>Pterygota</taxon>
        <taxon>Neoptera</taxon>
        <taxon>Endopterygota</taxon>
        <taxon>Lepidoptera</taxon>
        <taxon>Glossata</taxon>
        <taxon>Ditrysia</taxon>
        <taxon>Noctuoidea</taxon>
        <taxon>Noctuidae</taxon>
        <taxon>Noctuinae</taxon>
        <taxon>Hadenini</taxon>
        <taxon>Mythimna</taxon>
    </lineage>
</organism>
<evidence type="ECO:0000313" key="1">
    <source>
        <dbReference type="EMBL" id="KAJ8719292.1"/>
    </source>
</evidence>
<sequence>MDNFNEDTMCRICFKTQDTVFSLFCKRKGKSPCEKLNKIGVKADVNDSGPSCICCDCLKELETTIHFLEKCEKSNRILAEHLGDVFKDSNAVHFDSRIVDDIKEECENNVKQELKSVEELGADEACCEVCGSHRRCPHWAPSVTHTCPKCHKVFNRKYNFKLHLKRHSAEREWWCARCGASAVSRWLAARHCSPRARRACPVPGCGKTYTSTTNLSVHLRTHNGERPFECNDCGKKFSSKNTLQIHIRIHTGALPYICPICGKQFRTNKLSVHMLTHGGVRLACARAACGKLFASRAALQRHARAHAAGGAPRAPPAHACALCSARYHHKQSLNKHVKKQHAQLPVPAAREEPDEVDKEIECHLELSSVKTKVELGIN</sequence>
<proteinExistence type="predicted"/>
<gene>
    <name evidence="1" type="ORF">PYW08_011467</name>
</gene>
<dbReference type="Proteomes" id="UP001231649">
    <property type="component" value="Chromosome 3"/>
</dbReference>
<reference evidence="1" key="1">
    <citation type="submission" date="2023-03" db="EMBL/GenBank/DDBJ databases">
        <title>Chromosome-level genomes of two armyworms, Mythimna separata and Mythimna loreyi, provide insights into the biosynthesis and reception of sex pheromones.</title>
        <authorList>
            <person name="Zhao H."/>
        </authorList>
    </citation>
    <scope>NUCLEOTIDE SEQUENCE</scope>
    <source>
        <strain evidence="1">BeijingLab</strain>
    </source>
</reference>
<protein>
    <submittedName>
        <fullName evidence="1">Uncharacterized protein</fullName>
    </submittedName>
</protein>
<accession>A0ACC2QKL1</accession>
<dbReference type="EMBL" id="CM056779">
    <property type="protein sequence ID" value="KAJ8719292.1"/>
    <property type="molecule type" value="Genomic_DNA"/>
</dbReference>
<evidence type="ECO:0000313" key="2">
    <source>
        <dbReference type="Proteomes" id="UP001231649"/>
    </source>
</evidence>